<keyword evidence="4" id="KW-1185">Reference proteome</keyword>
<dbReference type="InterPro" id="IPR016156">
    <property type="entry name" value="FAD/NAD-linked_Rdtase_dimer_sf"/>
</dbReference>
<dbReference type="PATRIC" id="fig|662476.7.peg.3798"/>
<feature type="region of interest" description="Disordered" evidence="1">
    <location>
        <begin position="1"/>
        <end position="32"/>
    </location>
</feature>
<evidence type="ECO:0000259" key="2">
    <source>
        <dbReference type="Pfam" id="PF02852"/>
    </source>
</evidence>
<reference evidence="3 4" key="1">
    <citation type="journal article" date="2014" name="PLoS Genet.">
        <title>Phylogenetically driven sequencing of extremely halophilic archaea reveals strategies for static and dynamic osmo-response.</title>
        <authorList>
            <person name="Becker E.A."/>
            <person name="Seitzer P.M."/>
            <person name="Tritt A."/>
            <person name="Larsen D."/>
            <person name="Krusor M."/>
            <person name="Yao A.I."/>
            <person name="Wu D."/>
            <person name="Madern D."/>
            <person name="Eisen J.A."/>
            <person name="Darling A.E."/>
            <person name="Facciotti M.T."/>
        </authorList>
    </citation>
    <scope>NUCLEOTIDE SEQUENCE [LARGE SCALE GENOMIC DNA]</scope>
    <source>
        <strain evidence="3 4">ATCC 33800</strain>
    </source>
</reference>
<evidence type="ECO:0000313" key="4">
    <source>
        <dbReference type="Proteomes" id="UP000011659"/>
    </source>
</evidence>
<gene>
    <name evidence="3" type="ORF">C436_19021</name>
</gene>
<name>M0JNK7_9EURY</name>
<accession>M0JNK7</accession>
<evidence type="ECO:0000256" key="1">
    <source>
        <dbReference type="SAM" id="MobiDB-lite"/>
    </source>
</evidence>
<dbReference type="Proteomes" id="UP000011659">
    <property type="component" value="Unassembled WGS sequence"/>
</dbReference>
<dbReference type="Pfam" id="PF02852">
    <property type="entry name" value="Pyr_redox_dim"/>
    <property type="match status" value="1"/>
</dbReference>
<dbReference type="EMBL" id="AOLR01000046">
    <property type="protein sequence ID" value="EMA09519.1"/>
    <property type="molecule type" value="Genomic_DNA"/>
</dbReference>
<protein>
    <submittedName>
        <fullName evidence="3">NADH oxidase</fullName>
    </submittedName>
</protein>
<dbReference type="SUPFAM" id="SSF55424">
    <property type="entry name" value="FAD/NAD-linked reductases, dimerisation (C-terminal) domain"/>
    <property type="match status" value="1"/>
</dbReference>
<organism evidence="3 4">
    <name type="scientific">Haloarcula marismortui ATCC 33800</name>
    <dbReference type="NCBI Taxonomy" id="662476"/>
    <lineage>
        <taxon>Archaea</taxon>
        <taxon>Methanobacteriati</taxon>
        <taxon>Methanobacteriota</taxon>
        <taxon>Stenosarchaea group</taxon>
        <taxon>Halobacteria</taxon>
        <taxon>Halobacteriales</taxon>
        <taxon>Haloarculaceae</taxon>
        <taxon>Haloarcula</taxon>
    </lineage>
</organism>
<evidence type="ECO:0000313" key="3">
    <source>
        <dbReference type="EMBL" id="EMA09519.1"/>
    </source>
</evidence>
<dbReference type="Gene3D" id="3.50.50.60">
    <property type="entry name" value="FAD/NAD(P)-binding domain"/>
    <property type="match status" value="1"/>
</dbReference>
<dbReference type="AlphaFoldDB" id="M0JNK7"/>
<dbReference type="InterPro" id="IPR004099">
    <property type="entry name" value="Pyr_nucl-diS_OxRdtase_dimer"/>
</dbReference>
<comment type="caution">
    <text evidence="3">The sequence shown here is derived from an EMBL/GenBank/DDBJ whole genome shotgun (WGS) entry which is preliminary data.</text>
</comment>
<feature type="region of interest" description="Disordered" evidence="1">
    <location>
        <begin position="48"/>
        <end position="71"/>
    </location>
</feature>
<proteinExistence type="predicted"/>
<sequence>MTRRSGPLGRYSHRQKVLPADRNSSHDRPDAVSECGRVGLLDHEQAREASFEPVSETVTAGSRSGYYPGGDDTDVTLVADRESGRVLGGSIVGEDRAAIRIDMLATAIEADMTVDELERLDLAYAPPFSPVWDPVLVAAKVLNGKLD</sequence>
<feature type="domain" description="Pyridine nucleotide-disulphide oxidoreductase dimerisation" evidence="2">
    <location>
        <begin position="34"/>
        <end position="131"/>
    </location>
</feature>
<dbReference type="InterPro" id="IPR036188">
    <property type="entry name" value="FAD/NAD-bd_sf"/>
</dbReference>